<evidence type="ECO:0000313" key="3">
    <source>
        <dbReference type="EMBL" id="PNP77067.1"/>
    </source>
</evidence>
<dbReference type="EMBL" id="MTQA01000132">
    <property type="protein sequence ID" value="PNP77067.1"/>
    <property type="molecule type" value="Genomic_DNA"/>
</dbReference>
<name>A0A2K0W461_GIBNY</name>
<dbReference type="PRINTS" id="PR00081">
    <property type="entry name" value="GDHRDH"/>
</dbReference>
<comment type="similarity">
    <text evidence="1">Belongs to the short-chain dehydrogenases/reductases (SDR) family.</text>
</comment>
<comment type="caution">
    <text evidence="3">The sequence shown here is derived from an EMBL/GenBank/DDBJ whole genome shotgun (WGS) entry which is preliminary data.</text>
</comment>
<keyword evidence="2" id="KW-0560">Oxidoreductase</keyword>
<proteinExistence type="inferred from homology"/>
<evidence type="ECO:0000256" key="1">
    <source>
        <dbReference type="ARBA" id="ARBA00006484"/>
    </source>
</evidence>
<dbReference type="STRING" id="42673.A0A2K0W461"/>
<dbReference type="PANTHER" id="PTHR42901">
    <property type="entry name" value="ALCOHOL DEHYDROGENASE"/>
    <property type="match status" value="1"/>
</dbReference>
<dbReference type="PANTHER" id="PTHR42901:SF1">
    <property type="entry name" value="ALCOHOL DEHYDROGENASE"/>
    <property type="match status" value="1"/>
</dbReference>
<accession>A0A2K0W461</accession>
<evidence type="ECO:0000256" key="2">
    <source>
        <dbReference type="ARBA" id="ARBA00023002"/>
    </source>
</evidence>
<dbReference type="SUPFAM" id="SSF51735">
    <property type="entry name" value="NAD(P)-binding Rossmann-fold domains"/>
    <property type="match status" value="1"/>
</dbReference>
<gene>
    <name evidence="3" type="ORF">FNYG_09680</name>
</gene>
<dbReference type="InterPro" id="IPR036291">
    <property type="entry name" value="NAD(P)-bd_dom_sf"/>
</dbReference>
<dbReference type="CDD" id="cd05233">
    <property type="entry name" value="SDR_c"/>
    <property type="match status" value="1"/>
</dbReference>
<dbReference type="InterPro" id="IPR002347">
    <property type="entry name" value="SDR_fam"/>
</dbReference>
<reference evidence="3 4" key="1">
    <citation type="submission" date="2017-06" db="EMBL/GenBank/DDBJ databases">
        <title>Genome of Fusarium nygamai isolate CS10214.</title>
        <authorList>
            <person name="Gardiner D.M."/>
            <person name="Obanor F."/>
            <person name="Kazan K."/>
        </authorList>
    </citation>
    <scope>NUCLEOTIDE SEQUENCE [LARGE SCALE GENOMIC DNA]</scope>
    <source>
        <strain evidence="3 4">CS10214</strain>
    </source>
</reference>
<keyword evidence="4" id="KW-1185">Reference proteome</keyword>
<sequence>MPYSSIDPTRPELSAAGKFVAITGGGTGIGRSIAIAFAQAGASTIAILGRRLDRLETAAAEIAKASGGKPNVIFEAVDISQRSKLDAAVTNLVKKADGVKIDILISNAGVSPDVGAVVGFDEAEFRRGIELNVIGAFNTLQSFGPFLTSNAYIFNTSTGMVHLRPIAQGWAYTAVKAAVFKMFEYLQDDNPEWHVVQIQPGVIRTELNERFDIVGQDDPALAAQFYVWLASPEAEFLKGKFVWVNWDVDELKARANEIKSSLLFKVILNGVPM</sequence>
<dbReference type="Proteomes" id="UP000236664">
    <property type="component" value="Unassembled WGS sequence"/>
</dbReference>
<dbReference type="AlphaFoldDB" id="A0A2K0W461"/>
<protein>
    <submittedName>
        <fullName evidence="3">Uncharacterized protein</fullName>
    </submittedName>
</protein>
<organism evidence="3 4">
    <name type="scientific">Gibberella nygamai</name>
    <name type="common">Bean root rot disease fungus</name>
    <name type="synonym">Fusarium nygamai</name>
    <dbReference type="NCBI Taxonomy" id="42673"/>
    <lineage>
        <taxon>Eukaryota</taxon>
        <taxon>Fungi</taxon>
        <taxon>Dikarya</taxon>
        <taxon>Ascomycota</taxon>
        <taxon>Pezizomycotina</taxon>
        <taxon>Sordariomycetes</taxon>
        <taxon>Hypocreomycetidae</taxon>
        <taxon>Hypocreales</taxon>
        <taxon>Nectriaceae</taxon>
        <taxon>Fusarium</taxon>
        <taxon>Fusarium fujikuroi species complex</taxon>
    </lineage>
</organism>
<evidence type="ECO:0000313" key="4">
    <source>
        <dbReference type="Proteomes" id="UP000236664"/>
    </source>
</evidence>
<dbReference type="Gene3D" id="3.40.50.720">
    <property type="entry name" value="NAD(P)-binding Rossmann-like Domain"/>
    <property type="match status" value="1"/>
</dbReference>
<dbReference type="GO" id="GO:0016491">
    <property type="term" value="F:oxidoreductase activity"/>
    <property type="evidence" value="ECO:0007669"/>
    <property type="project" value="UniProtKB-KW"/>
</dbReference>
<dbReference type="Pfam" id="PF00106">
    <property type="entry name" value="adh_short"/>
    <property type="match status" value="1"/>
</dbReference>
<dbReference type="OrthoDB" id="1933717at2759"/>